<feature type="non-terminal residue" evidence="1">
    <location>
        <position position="89"/>
    </location>
</feature>
<proteinExistence type="predicted"/>
<feature type="non-terminal residue" evidence="1">
    <location>
        <position position="1"/>
    </location>
</feature>
<dbReference type="AlphaFoldDB" id="A0A2V5H5V0"/>
<dbReference type="EMBL" id="KZ825139">
    <property type="protein sequence ID" value="PYI18891.1"/>
    <property type="molecule type" value="Genomic_DNA"/>
</dbReference>
<dbReference type="Pfam" id="PF10042">
    <property type="entry name" value="DUF2278"/>
    <property type="match status" value="1"/>
</dbReference>
<dbReference type="STRING" id="1450538.A0A2V5H5V0"/>
<keyword evidence="2" id="KW-1185">Reference proteome</keyword>
<evidence type="ECO:0000313" key="2">
    <source>
        <dbReference type="Proteomes" id="UP000249829"/>
    </source>
</evidence>
<dbReference type="InterPro" id="IPR019268">
    <property type="entry name" value="DUF2278"/>
</dbReference>
<sequence length="89" mass="9800">VLPGDIPGRANDILDVVWPILDRATRGSPTVYIFGSSFGSGIHNVHKNQGCLPRYDNDGYQDGGLLIQFDDAHWEAVFLAFASQRIPTE</sequence>
<accession>A0A2V5H5V0</accession>
<dbReference type="Proteomes" id="UP000249829">
    <property type="component" value="Unassembled WGS sequence"/>
</dbReference>
<dbReference type="OMA" id="FQFNDEH"/>
<gene>
    <name evidence="1" type="ORF">BO99DRAFT_298790</name>
</gene>
<organism evidence="1 2">
    <name type="scientific">Aspergillus violaceofuscus (strain CBS 115571)</name>
    <dbReference type="NCBI Taxonomy" id="1450538"/>
    <lineage>
        <taxon>Eukaryota</taxon>
        <taxon>Fungi</taxon>
        <taxon>Dikarya</taxon>
        <taxon>Ascomycota</taxon>
        <taxon>Pezizomycotina</taxon>
        <taxon>Eurotiomycetes</taxon>
        <taxon>Eurotiomycetidae</taxon>
        <taxon>Eurotiales</taxon>
        <taxon>Aspergillaceae</taxon>
        <taxon>Aspergillus</taxon>
    </lineage>
</organism>
<reference evidence="1 2" key="1">
    <citation type="submission" date="2018-02" db="EMBL/GenBank/DDBJ databases">
        <title>The genomes of Aspergillus section Nigri reveals drivers in fungal speciation.</title>
        <authorList>
            <consortium name="DOE Joint Genome Institute"/>
            <person name="Vesth T.C."/>
            <person name="Nybo J."/>
            <person name="Theobald S."/>
            <person name="Brandl J."/>
            <person name="Frisvad J.C."/>
            <person name="Nielsen K.F."/>
            <person name="Lyhne E.K."/>
            <person name="Kogle M.E."/>
            <person name="Kuo A."/>
            <person name="Riley R."/>
            <person name="Clum A."/>
            <person name="Nolan M."/>
            <person name="Lipzen A."/>
            <person name="Salamov A."/>
            <person name="Henrissat B."/>
            <person name="Wiebenga A."/>
            <person name="De vries R.P."/>
            <person name="Grigoriev I.V."/>
            <person name="Mortensen U.H."/>
            <person name="Andersen M.R."/>
            <person name="Baker S.E."/>
        </authorList>
    </citation>
    <scope>NUCLEOTIDE SEQUENCE [LARGE SCALE GENOMIC DNA]</scope>
    <source>
        <strain evidence="1 2">CBS 115571</strain>
    </source>
</reference>
<protein>
    <submittedName>
        <fullName evidence="1">Uncharacterized protein</fullName>
    </submittedName>
</protein>
<name>A0A2V5H5V0_ASPV1</name>
<evidence type="ECO:0000313" key="1">
    <source>
        <dbReference type="EMBL" id="PYI18891.1"/>
    </source>
</evidence>